<evidence type="ECO:0000256" key="1">
    <source>
        <dbReference type="SAM" id="SignalP"/>
    </source>
</evidence>
<sequence length="246" mass="28092">MNLKAILVLLLVTLACGELLTSSFEHPMSKKIDPDVPQFLVYSNMETLRPHLQQIFIKNKNSTQVIIQLTDSETYLIPDDYTSPAKDTHGVPLHWVEFYVKDVTREIDREGIVVMIHETVDNPHVAGEIAYTWSVLKKLALEYDLTLSLYTGFYLAIGLLTGGRLSPELDLLSSMSIMYACSVNPGRTVMIKIYPTIANVTPYYKKVNWNEKLQKFIFKKGYTKHQRMRLLALTGLEDVECLYVDP</sequence>
<dbReference type="EMBL" id="QLNQ01000030">
    <property type="protein sequence ID" value="RCK54337.1"/>
    <property type="molecule type" value="Genomic_DNA"/>
</dbReference>
<dbReference type="PROSITE" id="PS51257">
    <property type="entry name" value="PROKAR_LIPOPROTEIN"/>
    <property type="match status" value="1"/>
</dbReference>
<reference evidence="2 3" key="1">
    <citation type="submission" date="2018-06" db="EMBL/GenBank/DDBJ databases">
        <title>Whole genome sequencing of Candida tropicalis (genome annotated by CSBL at Korea University).</title>
        <authorList>
            <person name="Ahn J."/>
        </authorList>
    </citation>
    <scope>NUCLEOTIDE SEQUENCE [LARGE SCALE GENOMIC DNA]</scope>
    <source>
        <strain evidence="2 3">ATCC 20962</strain>
    </source>
</reference>
<dbReference type="AlphaFoldDB" id="A0A367XL02"/>
<protein>
    <submittedName>
        <fullName evidence="2">Uncharacterized protein</fullName>
    </submittedName>
</protein>
<proteinExistence type="predicted"/>
<organism evidence="2 3">
    <name type="scientific">Candida viswanathii</name>
    <dbReference type="NCBI Taxonomy" id="5486"/>
    <lineage>
        <taxon>Eukaryota</taxon>
        <taxon>Fungi</taxon>
        <taxon>Dikarya</taxon>
        <taxon>Ascomycota</taxon>
        <taxon>Saccharomycotina</taxon>
        <taxon>Pichiomycetes</taxon>
        <taxon>Debaryomycetaceae</taxon>
        <taxon>Candida/Lodderomyces clade</taxon>
        <taxon>Candida</taxon>
    </lineage>
</organism>
<evidence type="ECO:0000313" key="3">
    <source>
        <dbReference type="Proteomes" id="UP000253472"/>
    </source>
</evidence>
<evidence type="ECO:0000313" key="2">
    <source>
        <dbReference type="EMBL" id="RCK54337.1"/>
    </source>
</evidence>
<dbReference type="Proteomes" id="UP000253472">
    <property type="component" value="Unassembled WGS sequence"/>
</dbReference>
<comment type="caution">
    <text evidence="2">The sequence shown here is derived from an EMBL/GenBank/DDBJ whole genome shotgun (WGS) entry which is preliminary data.</text>
</comment>
<keyword evidence="1" id="KW-0732">Signal</keyword>
<keyword evidence="3" id="KW-1185">Reference proteome</keyword>
<gene>
    <name evidence="2" type="ORF">Cantr_04334</name>
</gene>
<accession>A0A367XL02</accession>
<feature type="chain" id="PRO_5016942331" evidence="1">
    <location>
        <begin position="18"/>
        <end position="246"/>
    </location>
</feature>
<feature type="signal peptide" evidence="1">
    <location>
        <begin position="1"/>
        <end position="17"/>
    </location>
</feature>
<dbReference type="OrthoDB" id="4014124at2759"/>
<name>A0A367XL02_9ASCO</name>